<feature type="transmembrane region" description="Helical" evidence="1">
    <location>
        <begin position="309"/>
        <end position="333"/>
    </location>
</feature>
<accession>A0A934RR27</accession>
<proteinExistence type="predicted"/>
<keyword evidence="1" id="KW-0812">Transmembrane</keyword>
<evidence type="ECO:0000256" key="1">
    <source>
        <dbReference type="SAM" id="Phobius"/>
    </source>
</evidence>
<dbReference type="GO" id="GO:0005886">
    <property type="term" value="C:plasma membrane"/>
    <property type="evidence" value="ECO:0007669"/>
    <property type="project" value="TreeGrafter"/>
</dbReference>
<dbReference type="PANTHER" id="PTHR30572:SF17">
    <property type="entry name" value="ABC3 TRANSPORTER PERMEASE PROTEIN DOMAIN-CONTAINING PROTEIN"/>
    <property type="match status" value="1"/>
</dbReference>
<feature type="domain" description="MacB-like periplasmic core" evidence="2">
    <location>
        <begin position="94"/>
        <end position="201"/>
    </location>
</feature>
<protein>
    <submittedName>
        <fullName evidence="3">ABC transporter permease</fullName>
    </submittedName>
</protein>
<dbReference type="AlphaFoldDB" id="A0A934RR27"/>
<dbReference type="RefSeq" id="WP_200390931.1">
    <property type="nucleotide sequence ID" value="NZ_JAENIO010000009.1"/>
</dbReference>
<dbReference type="PANTHER" id="PTHR30572">
    <property type="entry name" value="MEMBRANE COMPONENT OF TRANSPORTER-RELATED"/>
    <property type="match status" value="1"/>
</dbReference>
<dbReference type="Proteomes" id="UP000604083">
    <property type="component" value="Unassembled WGS sequence"/>
</dbReference>
<keyword evidence="1" id="KW-1133">Transmembrane helix</keyword>
<evidence type="ECO:0000259" key="2">
    <source>
        <dbReference type="Pfam" id="PF12704"/>
    </source>
</evidence>
<dbReference type="EMBL" id="JAENIO010000009">
    <property type="protein sequence ID" value="MBK1833499.1"/>
    <property type="molecule type" value="Genomic_DNA"/>
</dbReference>
<dbReference type="InterPro" id="IPR025857">
    <property type="entry name" value="MacB_PCD"/>
</dbReference>
<sequence length="391" mass="42568">MTGIPYLTWRYLCHRPFRTLLLIFTVSLMIYLPLAVQLFVKESARLMQARAQTSPLLVGPRGSATDLALSSLYFTPNSLPPLDFLSFRKTQALRLGTVVPLHLRFRAGSAPIVGTSLAYFEQRALTPASGRLFTRLGDCVLGAAVAEKRGLSVGDSLISSPENVFDLAGVYPLKMRITGILAPARSPDDEAVFVDLKTAWVIEGLAHGHEDLSQPAAADAVLSREGDTIRANASVREYNEVTDENVDSFHFHGNQLDFPLSSLLLFPSSPKARALLQGKFDDPDSDQQIIVPADSLAQLRETLFATRKLVFTGFLALSAACALLVLLVFTLSLRLREGEMKTYRKIGLSPGGLLLLKGADLLVIILTGSLTAFLALLLTRQFAADLLTSLL</sequence>
<dbReference type="InterPro" id="IPR050250">
    <property type="entry name" value="Macrolide_Exporter_MacB"/>
</dbReference>
<comment type="caution">
    <text evidence="3">The sequence shown here is derived from an EMBL/GenBank/DDBJ whole genome shotgun (WGS) entry which is preliminary data.</text>
</comment>
<feature type="transmembrane region" description="Helical" evidence="1">
    <location>
        <begin position="20"/>
        <end position="40"/>
    </location>
</feature>
<evidence type="ECO:0000313" key="3">
    <source>
        <dbReference type="EMBL" id="MBK1833499.1"/>
    </source>
</evidence>
<dbReference type="GO" id="GO:0022857">
    <property type="term" value="F:transmembrane transporter activity"/>
    <property type="evidence" value="ECO:0007669"/>
    <property type="project" value="TreeGrafter"/>
</dbReference>
<gene>
    <name evidence="3" type="ORF">JIN78_05430</name>
</gene>
<organism evidence="3 4">
    <name type="scientific">Roseibacillus ishigakijimensis</name>
    <dbReference type="NCBI Taxonomy" id="454146"/>
    <lineage>
        <taxon>Bacteria</taxon>
        <taxon>Pseudomonadati</taxon>
        <taxon>Verrucomicrobiota</taxon>
        <taxon>Verrucomicrobiia</taxon>
        <taxon>Verrucomicrobiales</taxon>
        <taxon>Verrucomicrobiaceae</taxon>
        <taxon>Roseibacillus</taxon>
    </lineage>
</organism>
<dbReference type="Pfam" id="PF12704">
    <property type="entry name" value="MacB_PCD"/>
    <property type="match status" value="1"/>
</dbReference>
<reference evidence="3" key="1">
    <citation type="submission" date="2021-01" db="EMBL/GenBank/DDBJ databases">
        <title>Modified the classification status of verrucomicrobia.</title>
        <authorList>
            <person name="Feng X."/>
        </authorList>
    </citation>
    <scope>NUCLEOTIDE SEQUENCE</scope>
    <source>
        <strain evidence="3">KCTC 12986</strain>
    </source>
</reference>
<feature type="transmembrane region" description="Helical" evidence="1">
    <location>
        <begin position="353"/>
        <end position="378"/>
    </location>
</feature>
<keyword evidence="4" id="KW-1185">Reference proteome</keyword>
<keyword evidence="1" id="KW-0472">Membrane</keyword>
<name>A0A934RR27_9BACT</name>
<evidence type="ECO:0000313" key="4">
    <source>
        <dbReference type="Proteomes" id="UP000604083"/>
    </source>
</evidence>